<name>A0A067N3A8_PLEO1</name>
<evidence type="ECO:0000313" key="2">
    <source>
        <dbReference type="Proteomes" id="UP000027073"/>
    </source>
</evidence>
<dbReference type="HOGENOM" id="CLU_2122092_0_0_1"/>
<evidence type="ECO:0000313" key="1">
    <source>
        <dbReference type="EMBL" id="KDQ22503.1"/>
    </source>
</evidence>
<dbReference type="InParanoid" id="A0A067N3A8"/>
<dbReference type="AlphaFoldDB" id="A0A067N3A8"/>
<sequence>MRMGEGNFLLLGNLRSSTFFLRSSTFFSRLPKVASVDIKPSGFKRLKGYKGVELHIDRGEPAFKRLKGGEHVQLRVQGGKPPIQLHLQLEHKALRVFNHALLIQGILCGLVNSE</sequence>
<accession>A0A067N3A8</accession>
<proteinExistence type="predicted"/>
<protein>
    <submittedName>
        <fullName evidence="1">Uncharacterized protein</fullName>
    </submittedName>
</protein>
<dbReference type="EMBL" id="KL198014">
    <property type="protein sequence ID" value="KDQ22503.1"/>
    <property type="molecule type" value="Genomic_DNA"/>
</dbReference>
<gene>
    <name evidence="1" type="ORF">PLEOSDRAFT_1109614</name>
</gene>
<dbReference type="Proteomes" id="UP000027073">
    <property type="component" value="Unassembled WGS sequence"/>
</dbReference>
<reference evidence="2" key="1">
    <citation type="journal article" date="2014" name="Proc. Natl. Acad. Sci. U.S.A.">
        <title>Extensive sampling of basidiomycete genomes demonstrates inadequacy of the white-rot/brown-rot paradigm for wood decay fungi.</title>
        <authorList>
            <person name="Riley R."/>
            <person name="Salamov A.A."/>
            <person name="Brown D.W."/>
            <person name="Nagy L.G."/>
            <person name="Floudas D."/>
            <person name="Held B.W."/>
            <person name="Levasseur A."/>
            <person name="Lombard V."/>
            <person name="Morin E."/>
            <person name="Otillar R."/>
            <person name="Lindquist E.A."/>
            <person name="Sun H."/>
            <person name="LaButti K.M."/>
            <person name="Schmutz J."/>
            <person name="Jabbour D."/>
            <person name="Luo H."/>
            <person name="Baker S.E."/>
            <person name="Pisabarro A.G."/>
            <person name="Walton J.D."/>
            <person name="Blanchette R.A."/>
            <person name="Henrissat B."/>
            <person name="Martin F."/>
            <person name="Cullen D."/>
            <person name="Hibbett D.S."/>
            <person name="Grigoriev I.V."/>
        </authorList>
    </citation>
    <scope>NUCLEOTIDE SEQUENCE [LARGE SCALE GENOMIC DNA]</scope>
    <source>
        <strain evidence="2">PC15</strain>
    </source>
</reference>
<organism evidence="1 2">
    <name type="scientific">Pleurotus ostreatus (strain PC15)</name>
    <name type="common">Oyster mushroom</name>
    <dbReference type="NCBI Taxonomy" id="1137138"/>
    <lineage>
        <taxon>Eukaryota</taxon>
        <taxon>Fungi</taxon>
        <taxon>Dikarya</taxon>
        <taxon>Basidiomycota</taxon>
        <taxon>Agaricomycotina</taxon>
        <taxon>Agaricomycetes</taxon>
        <taxon>Agaricomycetidae</taxon>
        <taxon>Agaricales</taxon>
        <taxon>Pleurotineae</taxon>
        <taxon>Pleurotaceae</taxon>
        <taxon>Pleurotus</taxon>
    </lineage>
</organism>
<dbReference type="VEuPathDB" id="FungiDB:PLEOSDRAFT_1109614"/>